<gene>
    <name evidence="2" type="ORF">CAP_8012</name>
</gene>
<feature type="region of interest" description="Disordered" evidence="1">
    <location>
        <begin position="16"/>
        <end position="38"/>
    </location>
</feature>
<name>A0A017SXW0_9BACT</name>
<reference evidence="2 3" key="1">
    <citation type="submission" date="2013-05" db="EMBL/GenBank/DDBJ databases">
        <title>Genome assembly of Chondromyces apiculatus DSM 436.</title>
        <authorList>
            <person name="Sharma G."/>
            <person name="Khatri I."/>
            <person name="Kaur C."/>
            <person name="Mayilraj S."/>
            <person name="Subramanian S."/>
        </authorList>
    </citation>
    <scope>NUCLEOTIDE SEQUENCE [LARGE SCALE GENOMIC DNA]</scope>
    <source>
        <strain evidence="2 3">DSM 436</strain>
    </source>
</reference>
<feature type="compositionally biased region" description="Gly residues" evidence="1">
    <location>
        <begin position="22"/>
        <end position="38"/>
    </location>
</feature>
<sequence>MSGRVVAGAWEGCGDHHRAEVAGGGGGEGGNGGGDGMA</sequence>
<organism evidence="2 3">
    <name type="scientific">Chondromyces apiculatus DSM 436</name>
    <dbReference type="NCBI Taxonomy" id="1192034"/>
    <lineage>
        <taxon>Bacteria</taxon>
        <taxon>Pseudomonadati</taxon>
        <taxon>Myxococcota</taxon>
        <taxon>Polyangia</taxon>
        <taxon>Polyangiales</taxon>
        <taxon>Polyangiaceae</taxon>
        <taxon>Chondromyces</taxon>
    </lineage>
</organism>
<evidence type="ECO:0000256" key="1">
    <source>
        <dbReference type="SAM" id="MobiDB-lite"/>
    </source>
</evidence>
<dbReference type="EMBL" id="ASRX01000077">
    <property type="protein sequence ID" value="EYF01572.1"/>
    <property type="molecule type" value="Genomic_DNA"/>
</dbReference>
<dbReference type="Proteomes" id="UP000019678">
    <property type="component" value="Unassembled WGS sequence"/>
</dbReference>
<proteinExistence type="predicted"/>
<accession>A0A017SXW0</accession>
<comment type="caution">
    <text evidence="2">The sequence shown here is derived from an EMBL/GenBank/DDBJ whole genome shotgun (WGS) entry which is preliminary data.</text>
</comment>
<evidence type="ECO:0000313" key="3">
    <source>
        <dbReference type="Proteomes" id="UP000019678"/>
    </source>
</evidence>
<keyword evidence="3" id="KW-1185">Reference proteome</keyword>
<protein>
    <submittedName>
        <fullName evidence="2">Uncharacterized protein</fullName>
    </submittedName>
</protein>
<evidence type="ECO:0000313" key="2">
    <source>
        <dbReference type="EMBL" id="EYF01572.1"/>
    </source>
</evidence>
<dbReference type="AlphaFoldDB" id="A0A017SXW0"/>